<protein>
    <submittedName>
        <fullName evidence="7">Uncharacterized protein</fullName>
    </submittedName>
</protein>
<comment type="similarity">
    <text evidence="2">Belongs to the L6 tetraspanin family.</text>
</comment>
<dbReference type="GeneTree" id="ENSGT01030000234590"/>
<feature type="transmembrane region" description="Helical" evidence="6">
    <location>
        <begin position="151"/>
        <end position="170"/>
    </location>
</feature>
<dbReference type="InterPro" id="IPR008661">
    <property type="entry name" value="L6_membrane"/>
</dbReference>
<reference evidence="7 8" key="1">
    <citation type="submission" date="2020-10" db="EMBL/GenBank/DDBJ databases">
        <title>Pygocentrus nattereri (red-bellied piranha) genome, fPygNat1, primary haplotype.</title>
        <authorList>
            <person name="Myers G."/>
            <person name="Meyer A."/>
            <person name="Karagic N."/>
            <person name="Pippel M."/>
            <person name="Winkler S."/>
            <person name="Tracey A."/>
            <person name="Wood J."/>
            <person name="Formenti G."/>
            <person name="Howe K."/>
            <person name="Fedrigo O."/>
            <person name="Jarvis E.D."/>
        </authorList>
    </citation>
    <scope>NUCLEOTIDE SEQUENCE [LARGE SCALE GENOMIC DNA]</scope>
</reference>
<dbReference type="OrthoDB" id="9937421at2759"/>
<feature type="transmembrane region" description="Helical" evidence="6">
    <location>
        <begin position="12"/>
        <end position="30"/>
    </location>
</feature>
<evidence type="ECO:0000256" key="2">
    <source>
        <dbReference type="ARBA" id="ARBA00006193"/>
    </source>
</evidence>
<dbReference type="Ensembl" id="ENSPNAT00000007555.2">
    <property type="protein sequence ID" value="ENSPNAP00000004119.1"/>
    <property type="gene ID" value="ENSPNAG00000010570.2"/>
</dbReference>
<dbReference type="RefSeq" id="XP_017539322.1">
    <property type="nucleotide sequence ID" value="XM_017683833.1"/>
</dbReference>
<name>A0A3B4C0D8_PYGNA</name>
<evidence type="ECO:0000313" key="7">
    <source>
        <dbReference type="Ensembl" id="ENSPNAP00000004119.1"/>
    </source>
</evidence>
<keyword evidence="5 6" id="KW-0472">Membrane</keyword>
<evidence type="ECO:0000256" key="3">
    <source>
        <dbReference type="ARBA" id="ARBA00022692"/>
    </source>
</evidence>
<comment type="subcellular location">
    <subcellularLocation>
        <location evidence="1">Membrane</location>
        <topology evidence="1">Multi-pass membrane protein</topology>
    </subcellularLocation>
</comment>
<evidence type="ECO:0000256" key="6">
    <source>
        <dbReference type="SAM" id="Phobius"/>
    </source>
</evidence>
<feature type="transmembrane region" description="Helical" evidence="6">
    <location>
        <begin position="50"/>
        <end position="71"/>
    </location>
</feature>
<proteinExistence type="inferred from homology"/>
<feature type="transmembrane region" description="Helical" evidence="6">
    <location>
        <begin position="83"/>
        <end position="108"/>
    </location>
</feature>
<reference evidence="7" key="3">
    <citation type="submission" date="2025-09" db="UniProtKB">
        <authorList>
            <consortium name="Ensembl"/>
        </authorList>
    </citation>
    <scope>IDENTIFICATION</scope>
</reference>
<dbReference type="Pfam" id="PF05805">
    <property type="entry name" value="L6_membrane"/>
    <property type="match status" value="1"/>
</dbReference>
<keyword evidence="4 6" id="KW-1133">Transmembrane helix</keyword>
<evidence type="ECO:0000256" key="5">
    <source>
        <dbReference type="ARBA" id="ARBA00023136"/>
    </source>
</evidence>
<evidence type="ECO:0000313" key="8">
    <source>
        <dbReference type="Proteomes" id="UP001501920"/>
    </source>
</evidence>
<dbReference type="Proteomes" id="UP001501920">
    <property type="component" value="Chromosome 23"/>
</dbReference>
<dbReference type="GO" id="GO:0016020">
    <property type="term" value="C:membrane"/>
    <property type="evidence" value="ECO:0007669"/>
    <property type="project" value="UniProtKB-SubCell"/>
</dbReference>
<organism evidence="7 8">
    <name type="scientific">Pygocentrus nattereri</name>
    <name type="common">Red-bellied piranha</name>
    <dbReference type="NCBI Taxonomy" id="42514"/>
    <lineage>
        <taxon>Eukaryota</taxon>
        <taxon>Metazoa</taxon>
        <taxon>Chordata</taxon>
        <taxon>Craniata</taxon>
        <taxon>Vertebrata</taxon>
        <taxon>Euteleostomi</taxon>
        <taxon>Actinopterygii</taxon>
        <taxon>Neopterygii</taxon>
        <taxon>Teleostei</taxon>
        <taxon>Ostariophysi</taxon>
        <taxon>Characiformes</taxon>
        <taxon>Characoidei</taxon>
        <taxon>Pygocentrus</taxon>
    </lineage>
</organism>
<keyword evidence="3 6" id="KW-0812">Transmembrane</keyword>
<dbReference type="GeneID" id="108411997"/>
<evidence type="ECO:0000256" key="4">
    <source>
        <dbReference type="ARBA" id="ARBA00022989"/>
    </source>
</evidence>
<dbReference type="PANTHER" id="PTHR14198">
    <property type="entry name" value="TRANSMEMBRANE 4 L6 FAMILY MEMBER 1-RELATED"/>
    <property type="match status" value="1"/>
</dbReference>
<dbReference type="AlphaFoldDB" id="A0A3B4C0D8"/>
<reference evidence="7" key="2">
    <citation type="submission" date="2025-08" db="UniProtKB">
        <authorList>
            <consortium name="Ensembl"/>
        </authorList>
    </citation>
    <scope>IDENTIFICATION</scope>
</reference>
<accession>A0A3B4C0D8</accession>
<sequence length="185" mass="19952">MCTAKCSRFIAGSLYPLAFISMVCNVLLFFPDWSVKYVKDDRLTPEVKYMGGVVGGGVMVLVLALFVHLTLRQGCCANRCGMFLSIAFAALGAAGALYSFVVAMLGLVNGPYCKYASLNWGRPFKGSSEYLTQIDKWSTCTEPKNVVELNVGLFVTLVVVSSLELVLCLCQMINGLVGCICGANI</sequence>
<dbReference type="PANTHER" id="PTHR14198:SF23">
    <property type="entry name" value="SI:CH211-137I24.10"/>
    <property type="match status" value="1"/>
</dbReference>
<keyword evidence="8" id="KW-1185">Reference proteome</keyword>
<evidence type="ECO:0000256" key="1">
    <source>
        <dbReference type="ARBA" id="ARBA00004141"/>
    </source>
</evidence>